<feature type="transmembrane region" description="Helical" evidence="6">
    <location>
        <begin position="147"/>
        <end position="166"/>
    </location>
</feature>
<feature type="transmembrane region" description="Helical" evidence="6">
    <location>
        <begin position="172"/>
        <end position="194"/>
    </location>
</feature>
<comment type="subcellular location">
    <subcellularLocation>
        <location evidence="1">Membrane</location>
        <topology evidence="1">Multi-pass membrane protein</topology>
    </subcellularLocation>
</comment>
<dbReference type="InterPro" id="IPR010658">
    <property type="entry name" value="Nodulin-like"/>
</dbReference>
<dbReference type="GeneID" id="38112466"/>
<evidence type="ECO:0000256" key="1">
    <source>
        <dbReference type="ARBA" id="ARBA00004141"/>
    </source>
</evidence>
<feature type="compositionally biased region" description="Polar residues" evidence="5">
    <location>
        <begin position="253"/>
        <end position="262"/>
    </location>
</feature>
<accession>A0A3D8SVY8</accession>
<feature type="transmembrane region" description="Helical" evidence="6">
    <location>
        <begin position="322"/>
        <end position="343"/>
    </location>
</feature>
<feature type="region of interest" description="Disordered" evidence="5">
    <location>
        <begin position="253"/>
        <end position="306"/>
    </location>
</feature>
<evidence type="ECO:0000259" key="7">
    <source>
        <dbReference type="Pfam" id="PF06813"/>
    </source>
</evidence>
<feature type="region of interest" description="Disordered" evidence="5">
    <location>
        <begin position="208"/>
        <end position="235"/>
    </location>
</feature>
<comment type="caution">
    <text evidence="8">The sequence shown here is derived from an EMBL/GenBank/DDBJ whole genome shotgun (WGS) entry which is preliminary data.</text>
</comment>
<reference evidence="8 9" key="1">
    <citation type="journal article" date="2018" name="IMA Fungus">
        <title>IMA Genome-F 9: Draft genome sequence of Annulohypoxylon stygium, Aspergillus mulundensis, Berkeleyomyces basicola (syn. Thielaviopsis basicola), Ceratocystis smalleyi, two Cercospora beticola strains, Coleophoma cylindrospora, Fusarium fracticaudum, Phialophora cf. hyalina, and Morchella septimelata.</title>
        <authorList>
            <person name="Wingfield B.D."/>
            <person name="Bills G.F."/>
            <person name="Dong Y."/>
            <person name="Huang W."/>
            <person name="Nel W.J."/>
            <person name="Swalarsk-Parry B.S."/>
            <person name="Vaghefi N."/>
            <person name="Wilken P.M."/>
            <person name="An Z."/>
            <person name="de Beer Z.W."/>
            <person name="De Vos L."/>
            <person name="Chen L."/>
            <person name="Duong T.A."/>
            <person name="Gao Y."/>
            <person name="Hammerbacher A."/>
            <person name="Kikkert J.R."/>
            <person name="Li Y."/>
            <person name="Li H."/>
            <person name="Li K."/>
            <person name="Li Q."/>
            <person name="Liu X."/>
            <person name="Ma X."/>
            <person name="Naidoo K."/>
            <person name="Pethybridge S.J."/>
            <person name="Sun J."/>
            <person name="Steenkamp E.T."/>
            <person name="van der Nest M.A."/>
            <person name="van Wyk S."/>
            <person name="Wingfield M.J."/>
            <person name="Xiong C."/>
            <person name="Yue Q."/>
            <person name="Zhang X."/>
        </authorList>
    </citation>
    <scope>NUCLEOTIDE SEQUENCE [LARGE SCALE GENOMIC DNA]</scope>
    <source>
        <strain evidence="8 9">DSM 5745</strain>
    </source>
</reference>
<dbReference type="AlphaFoldDB" id="A0A3D8SVY8"/>
<keyword evidence="9" id="KW-1185">Reference proteome</keyword>
<dbReference type="PANTHER" id="PTHR21576:SF158">
    <property type="entry name" value="RIBOSOMAL RNA-PROCESSING PROTEIN 12-LIKE CONSERVED DOMAIN-CONTAINING PROTEIN"/>
    <property type="match status" value="1"/>
</dbReference>
<dbReference type="RefSeq" id="XP_026607275.1">
    <property type="nucleotide sequence ID" value="XM_026744112.1"/>
</dbReference>
<sequence length="546" mass="59012">MTDTAQKTKRIVSVIAATLVALACGTNYAYSAWAPQFAQKMKLSSTQSNLIGASGNLGMYACGVPMGLLTDNRGPRLTTLIGAVALGLGYFPLHLAYNGGEGSMGVFFLSVFSFLTGFGSCSAFGASIKTAATNFPEHRGTATAFPLAAFGLSAFFWSTTSAVLFHSDTGRFLLLLALGTSLINLCSTPFMRLLAPAPAAPYISVSRPRSVESRPLRRPKSTELQSDFGDSDEAGMHTSTTIFSQSAVHSRTHSAASQSHINGNGPDFDELSSLVSKTPSRSSQEFFHERPAEEDDDGFSDVTPESHHPDIRGMAMLRKVEFWQLFLTMALLSGIGLMTINNIGNSAKSLWEHYDDSASPKFIQERQIMHVSILSFGNFAGRLSSGIGSDILVKKFNMSRFWCLFISSAVFTLTQLAGASISNPHQLAIVSAFTGIAYGFLFGVFPSLTAHTFGINGLSQNFGVMTMAPVLSGNIFNLFYGAVYDHHSIVDRNGDRDCPDGLSCYQSAYYMTFFSGVGGIIVCLWSIWRDGRHAHAHAKLEHDRLA</sequence>
<feature type="transmembrane region" description="Helical" evidence="6">
    <location>
        <begin position="401"/>
        <end position="421"/>
    </location>
</feature>
<gene>
    <name evidence="8" type="ORF">DSM5745_02096</name>
</gene>
<dbReference type="Gene3D" id="1.20.1250.20">
    <property type="entry name" value="MFS general substrate transporter like domains"/>
    <property type="match status" value="2"/>
</dbReference>
<proteinExistence type="predicted"/>
<dbReference type="SUPFAM" id="SSF103473">
    <property type="entry name" value="MFS general substrate transporter"/>
    <property type="match status" value="1"/>
</dbReference>
<evidence type="ECO:0000313" key="8">
    <source>
        <dbReference type="EMBL" id="RDW90321.1"/>
    </source>
</evidence>
<evidence type="ECO:0000256" key="6">
    <source>
        <dbReference type="SAM" id="Phobius"/>
    </source>
</evidence>
<feature type="transmembrane region" description="Helical" evidence="6">
    <location>
        <begin position="77"/>
        <end position="97"/>
    </location>
</feature>
<protein>
    <recommendedName>
        <fullName evidence="7">Nodulin-like domain-containing protein</fullName>
    </recommendedName>
</protein>
<name>A0A3D8SVY8_9EURO</name>
<dbReference type="OrthoDB" id="410267at2759"/>
<evidence type="ECO:0000256" key="5">
    <source>
        <dbReference type="SAM" id="MobiDB-lite"/>
    </source>
</evidence>
<keyword evidence="4 6" id="KW-0472">Membrane</keyword>
<dbReference type="Pfam" id="PF06813">
    <property type="entry name" value="Nodulin-like"/>
    <property type="match status" value="1"/>
</dbReference>
<dbReference type="PANTHER" id="PTHR21576">
    <property type="entry name" value="UNCHARACTERIZED NODULIN-LIKE PROTEIN"/>
    <property type="match status" value="1"/>
</dbReference>
<organism evidence="8 9">
    <name type="scientific">Aspergillus mulundensis</name>
    <dbReference type="NCBI Taxonomy" id="1810919"/>
    <lineage>
        <taxon>Eukaryota</taxon>
        <taxon>Fungi</taxon>
        <taxon>Dikarya</taxon>
        <taxon>Ascomycota</taxon>
        <taxon>Pezizomycotina</taxon>
        <taxon>Eurotiomycetes</taxon>
        <taxon>Eurotiomycetidae</taxon>
        <taxon>Eurotiales</taxon>
        <taxon>Aspergillaceae</taxon>
        <taxon>Aspergillus</taxon>
        <taxon>Aspergillus subgen. Nidulantes</taxon>
    </lineage>
</organism>
<feature type="domain" description="Nodulin-like" evidence="7">
    <location>
        <begin position="12"/>
        <end position="196"/>
    </location>
</feature>
<evidence type="ECO:0000256" key="3">
    <source>
        <dbReference type="ARBA" id="ARBA00022989"/>
    </source>
</evidence>
<keyword evidence="2 6" id="KW-0812">Transmembrane</keyword>
<feature type="compositionally biased region" description="Polar residues" evidence="5">
    <location>
        <begin position="273"/>
        <end position="285"/>
    </location>
</feature>
<feature type="transmembrane region" description="Helical" evidence="6">
    <location>
        <begin position="427"/>
        <end position="450"/>
    </location>
</feature>
<keyword evidence="3 6" id="KW-1133">Transmembrane helix</keyword>
<dbReference type="EMBL" id="PVWQ01000002">
    <property type="protein sequence ID" value="RDW90321.1"/>
    <property type="molecule type" value="Genomic_DNA"/>
</dbReference>
<feature type="transmembrane region" description="Helical" evidence="6">
    <location>
        <begin position="462"/>
        <end position="483"/>
    </location>
</feature>
<dbReference type="GO" id="GO:0000329">
    <property type="term" value="C:fungal-type vacuole membrane"/>
    <property type="evidence" value="ECO:0007669"/>
    <property type="project" value="TreeGrafter"/>
</dbReference>
<evidence type="ECO:0000256" key="4">
    <source>
        <dbReference type="ARBA" id="ARBA00023136"/>
    </source>
</evidence>
<dbReference type="InterPro" id="IPR036259">
    <property type="entry name" value="MFS_trans_sf"/>
</dbReference>
<feature type="transmembrane region" description="Helical" evidence="6">
    <location>
        <begin position="103"/>
        <end position="126"/>
    </location>
</feature>
<evidence type="ECO:0000256" key="2">
    <source>
        <dbReference type="ARBA" id="ARBA00022692"/>
    </source>
</evidence>
<dbReference type="Proteomes" id="UP000256690">
    <property type="component" value="Unassembled WGS sequence"/>
</dbReference>
<feature type="transmembrane region" description="Helical" evidence="6">
    <location>
        <begin position="509"/>
        <end position="528"/>
    </location>
</feature>
<feature type="transmembrane region" description="Helical" evidence="6">
    <location>
        <begin position="12"/>
        <end position="30"/>
    </location>
</feature>
<dbReference type="STRING" id="1810919.A0A3D8SVY8"/>
<evidence type="ECO:0000313" key="9">
    <source>
        <dbReference type="Proteomes" id="UP000256690"/>
    </source>
</evidence>
<dbReference type="PROSITE" id="PS51257">
    <property type="entry name" value="PROKAR_LIPOPROTEIN"/>
    <property type="match status" value="1"/>
</dbReference>